<feature type="domain" description="ABC transporter" evidence="5">
    <location>
        <begin position="4"/>
        <end position="248"/>
    </location>
</feature>
<feature type="domain" description="ABC transporter" evidence="5">
    <location>
        <begin position="313"/>
        <end position="540"/>
    </location>
</feature>
<feature type="coiled-coil region" evidence="3">
    <location>
        <begin position="559"/>
        <end position="618"/>
    </location>
</feature>
<dbReference type="FunFam" id="3.40.50.300:FF:000011">
    <property type="entry name" value="Putative ABC transporter ATP-binding component"/>
    <property type="match status" value="1"/>
</dbReference>
<dbReference type="EMBL" id="JADIMF010000082">
    <property type="protein sequence ID" value="MBO8469184.1"/>
    <property type="molecule type" value="Genomic_DNA"/>
</dbReference>
<keyword evidence="1" id="KW-0547">Nucleotide-binding</keyword>
<accession>A0A9D9IAT4</accession>
<dbReference type="SUPFAM" id="SSF52540">
    <property type="entry name" value="P-loop containing nucleoside triphosphate hydrolases"/>
    <property type="match status" value="2"/>
</dbReference>
<dbReference type="InterPro" id="IPR032781">
    <property type="entry name" value="ABC_tran_Xtn"/>
</dbReference>
<dbReference type="InterPro" id="IPR003593">
    <property type="entry name" value="AAA+_ATPase"/>
</dbReference>
<evidence type="ECO:0000259" key="5">
    <source>
        <dbReference type="PROSITE" id="PS50893"/>
    </source>
</evidence>
<dbReference type="Proteomes" id="UP000810292">
    <property type="component" value="Unassembled WGS sequence"/>
</dbReference>
<keyword evidence="2 6" id="KW-0067">ATP-binding</keyword>
<evidence type="ECO:0000256" key="1">
    <source>
        <dbReference type="ARBA" id="ARBA00022741"/>
    </source>
</evidence>
<evidence type="ECO:0000313" key="6">
    <source>
        <dbReference type="EMBL" id="MBO8469184.1"/>
    </source>
</evidence>
<dbReference type="Pfam" id="PF16326">
    <property type="entry name" value="ABC_tran_CTD"/>
    <property type="match status" value="1"/>
</dbReference>
<dbReference type="SMART" id="SM00382">
    <property type="entry name" value="AAA"/>
    <property type="match status" value="2"/>
</dbReference>
<dbReference type="GO" id="GO:0005524">
    <property type="term" value="F:ATP binding"/>
    <property type="evidence" value="ECO:0007669"/>
    <property type="project" value="UniProtKB-KW"/>
</dbReference>
<dbReference type="Pfam" id="PF12848">
    <property type="entry name" value="ABC_tran_Xtn"/>
    <property type="match status" value="1"/>
</dbReference>
<evidence type="ECO:0000256" key="4">
    <source>
        <dbReference type="SAM" id="MobiDB-lite"/>
    </source>
</evidence>
<dbReference type="GO" id="GO:0016887">
    <property type="term" value="F:ATP hydrolysis activity"/>
    <property type="evidence" value="ECO:0007669"/>
    <property type="project" value="InterPro"/>
</dbReference>
<dbReference type="InterPro" id="IPR032524">
    <property type="entry name" value="ABC_tran_C"/>
</dbReference>
<reference evidence="6" key="1">
    <citation type="submission" date="2020-10" db="EMBL/GenBank/DDBJ databases">
        <authorList>
            <person name="Gilroy R."/>
        </authorList>
    </citation>
    <scope>NUCLEOTIDE SEQUENCE</scope>
    <source>
        <strain evidence="6">14700</strain>
    </source>
</reference>
<dbReference type="InterPro" id="IPR051309">
    <property type="entry name" value="ABCF_ATPase"/>
</dbReference>
<dbReference type="CDD" id="cd03221">
    <property type="entry name" value="ABCF_EF-3"/>
    <property type="match status" value="2"/>
</dbReference>
<dbReference type="PANTHER" id="PTHR42855:SF1">
    <property type="entry name" value="ABC TRANSPORTER DOMAIN-CONTAINING PROTEIN"/>
    <property type="match status" value="1"/>
</dbReference>
<dbReference type="Gene3D" id="1.10.287.380">
    <property type="entry name" value="Valyl-tRNA synthetase, C-terminal domain"/>
    <property type="match status" value="1"/>
</dbReference>
<gene>
    <name evidence="6" type="ORF">IAA72_05315</name>
</gene>
<feature type="region of interest" description="Disordered" evidence="4">
    <location>
        <begin position="522"/>
        <end position="549"/>
    </location>
</feature>
<dbReference type="InterPro" id="IPR027417">
    <property type="entry name" value="P-loop_NTPase"/>
</dbReference>
<reference evidence="6" key="2">
    <citation type="journal article" date="2021" name="PeerJ">
        <title>Extensive microbial diversity within the chicken gut microbiome revealed by metagenomics and culture.</title>
        <authorList>
            <person name="Gilroy R."/>
            <person name="Ravi A."/>
            <person name="Getino M."/>
            <person name="Pursley I."/>
            <person name="Horton D.L."/>
            <person name="Alikhan N.F."/>
            <person name="Baker D."/>
            <person name="Gharbi K."/>
            <person name="Hall N."/>
            <person name="Watson M."/>
            <person name="Adriaenssens E.M."/>
            <person name="Foster-Nyarko E."/>
            <person name="Jarju S."/>
            <person name="Secka A."/>
            <person name="Antonio M."/>
            <person name="Oren A."/>
            <person name="Chaudhuri R.R."/>
            <person name="La Ragione R."/>
            <person name="Hildebrand F."/>
            <person name="Pallen M.J."/>
        </authorList>
    </citation>
    <scope>NUCLEOTIDE SEQUENCE</scope>
    <source>
        <strain evidence="6">14700</strain>
    </source>
</reference>
<name>A0A9D9IAT4_9SPIO</name>
<dbReference type="InterPro" id="IPR017871">
    <property type="entry name" value="ABC_transporter-like_CS"/>
</dbReference>
<sequence length="621" mass="70818">MNILSIENLSKTVNDEPLFENVSLGLEEGEKAGIVGRNGAGKSTFLRCIIGSMVPDEGNVSMKKDINPVMLEQNVTYPEGTTLASFLYLQKGEKLRILSDYQKAIENGDEKEYTRLSEIIEKNDLWDIERSYKAILTDLGEKIDENTLMANLSGGQQKKAAIARALALKPGLLLLDEPTNHLDIKTIEYLETWIKNTECGVIIVTHDRHILNECCSSIWELDRKHFYRHPGSFSAYLERKEERLRMDEKEQERLRTILRRELEWLKRGPKARTGKDKNRKDRIAEMLDKEHKVREDGPREFSSAERRLGKKILEIDNISKSFDDKHLFSGFTFSFVKGMKIGLIGDNGCGKSTLLDILSGRLEPDSGYIDKGQNTVFGYYDQLGRNLESAKTMLEYTEDIGDRIVLGNGTIVSASRFLELFGFPVSMQRTPISMLSGGERRRLYLITRLASNPNFLLFDEPTNDLDIDTMERLEEYISSFPGCAIISSHDRTFLDMTTDMTFVIENGKITLFPGSFTEWKEGQDEKKAAAEEKPEEKNVSDTRRQREKKGLTYREAKEKEAIEAEISELETLIKNLEDSFATAAATPLGTLEERSRKYEEAKTLLDEKTERWLELEEKAGS</sequence>
<dbReference type="PANTHER" id="PTHR42855">
    <property type="entry name" value="ABC TRANSPORTER ATP-BINDING SUBUNIT"/>
    <property type="match status" value="1"/>
</dbReference>
<dbReference type="PROSITE" id="PS50893">
    <property type="entry name" value="ABC_TRANSPORTER_2"/>
    <property type="match status" value="2"/>
</dbReference>
<keyword evidence="3" id="KW-0175">Coiled coil</keyword>
<organism evidence="6 7">
    <name type="scientific">Candidatus Ornithospirochaeta stercoravium</name>
    <dbReference type="NCBI Taxonomy" id="2840897"/>
    <lineage>
        <taxon>Bacteria</taxon>
        <taxon>Pseudomonadati</taxon>
        <taxon>Spirochaetota</taxon>
        <taxon>Spirochaetia</taxon>
        <taxon>Spirochaetales</taxon>
        <taxon>Spirochaetaceae</taxon>
        <taxon>Spirochaetaceae incertae sedis</taxon>
        <taxon>Candidatus Ornithospirochaeta</taxon>
    </lineage>
</organism>
<dbReference type="InterPro" id="IPR003439">
    <property type="entry name" value="ABC_transporter-like_ATP-bd"/>
</dbReference>
<dbReference type="AlphaFoldDB" id="A0A9D9IAT4"/>
<dbReference type="PROSITE" id="PS00211">
    <property type="entry name" value="ABC_TRANSPORTER_1"/>
    <property type="match status" value="1"/>
</dbReference>
<evidence type="ECO:0000256" key="2">
    <source>
        <dbReference type="ARBA" id="ARBA00022840"/>
    </source>
</evidence>
<evidence type="ECO:0000256" key="3">
    <source>
        <dbReference type="SAM" id="Coils"/>
    </source>
</evidence>
<comment type="caution">
    <text evidence="6">The sequence shown here is derived from an EMBL/GenBank/DDBJ whole genome shotgun (WGS) entry which is preliminary data.</text>
</comment>
<protein>
    <submittedName>
        <fullName evidence="6">ABC-F family ATP-binding cassette domain-containing protein</fullName>
    </submittedName>
</protein>
<proteinExistence type="predicted"/>
<dbReference type="Gene3D" id="3.40.50.300">
    <property type="entry name" value="P-loop containing nucleotide triphosphate hydrolases"/>
    <property type="match status" value="2"/>
</dbReference>
<evidence type="ECO:0000313" key="7">
    <source>
        <dbReference type="Proteomes" id="UP000810292"/>
    </source>
</evidence>
<dbReference type="InterPro" id="IPR037118">
    <property type="entry name" value="Val-tRNA_synth_C_sf"/>
</dbReference>
<dbReference type="Pfam" id="PF00005">
    <property type="entry name" value="ABC_tran"/>
    <property type="match status" value="2"/>
</dbReference>
<dbReference type="GO" id="GO:0003677">
    <property type="term" value="F:DNA binding"/>
    <property type="evidence" value="ECO:0007669"/>
    <property type="project" value="InterPro"/>
</dbReference>